<accession>A0A938WVS9</accession>
<proteinExistence type="predicted"/>
<keyword evidence="1" id="KW-1133">Transmembrane helix</keyword>
<reference evidence="2" key="1">
    <citation type="submission" date="2020-08" db="EMBL/GenBank/DDBJ databases">
        <authorList>
            <person name="Cejkova D."/>
            <person name="Kubasova T."/>
            <person name="Jahodarova E."/>
            <person name="Rychlik I."/>
        </authorList>
    </citation>
    <scope>NUCLEOTIDE SEQUENCE</scope>
    <source>
        <strain evidence="2">An836</strain>
    </source>
</reference>
<keyword evidence="3" id="KW-1185">Reference proteome</keyword>
<feature type="transmembrane region" description="Helical" evidence="1">
    <location>
        <begin position="41"/>
        <end position="59"/>
    </location>
</feature>
<reference evidence="2" key="2">
    <citation type="journal article" date="2021" name="Sci. Rep.">
        <title>The distribution of antibiotic resistance genes in chicken gut microbiota commensals.</title>
        <authorList>
            <person name="Juricova H."/>
            <person name="Matiasovicova J."/>
            <person name="Kubasova T."/>
            <person name="Cejkova D."/>
            <person name="Rychlik I."/>
        </authorList>
    </citation>
    <scope>NUCLEOTIDE SEQUENCE</scope>
    <source>
        <strain evidence="2">An836</strain>
    </source>
</reference>
<sequence>MKRTMSLIVSGIGLLVLFVAFVLFANPIQVPALGTVKLTDMLAIVGGVLFIGPIWRDSVARKSADGAPHRFVWATLPLIGVVVVCVGILIPNAVSVFGLFPLADLFYLAGCLMILPVFAYPPASFQRDVLEDMVDDQVEETEARHSARH</sequence>
<name>A0A938WVS9_9BIFI</name>
<dbReference type="RefSeq" id="WP_204466934.1">
    <property type="nucleotide sequence ID" value="NZ_JACLYU010000001.1"/>
</dbReference>
<feature type="transmembrane region" description="Helical" evidence="1">
    <location>
        <begin position="71"/>
        <end position="90"/>
    </location>
</feature>
<dbReference type="EMBL" id="JACLYU010000001">
    <property type="protein sequence ID" value="MBM6698741.1"/>
    <property type="molecule type" value="Genomic_DNA"/>
</dbReference>
<comment type="caution">
    <text evidence="2">The sequence shown here is derived from an EMBL/GenBank/DDBJ whole genome shotgun (WGS) entry which is preliminary data.</text>
</comment>
<keyword evidence="1" id="KW-0472">Membrane</keyword>
<keyword evidence="1" id="KW-0812">Transmembrane</keyword>
<gene>
    <name evidence="2" type="ORF">H7U32_00010</name>
</gene>
<evidence type="ECO:0000256" key="1">
    <source>
        <dbReference type="SAM" id="Phobius"/>
    </source>
</evidence>
<dbReference type="Proteomes" id="UP000718821">
    <property type="component" value="Unassembled WGS sequence"/>
</dbReference>
<evidence type="ECO:0000313" key="2">
    <source>
        <dbReference type="EMBL" id="MBM6698741.1"/>
    </source>
</evidence>
<dbReference type="AlphaFoldDB" id="A0A938WVS9"/>
<protein>
    <submittedName>
        <fullName evidence="2">Permease</fullName>
    </submittedName>
</protein>
<evidence type="ECO:0000313" key="3">
    <source>
        <dbReference type="Proteomes" id="UP000718821"/>
    </source>
</evidence>
<organism evidence="2 3">
    <name type="scientific">Bifidobacterium pullorum subsp. saeculare</name>
    <dbReference type="NCBI Taxonomy" id="78257"/>
    <lineage>
        <taxon>Bacteria</taxon>
        <taxon>Bacillati</taxon>
        <taxon>Actinomycetota</taxon>
        <taxon>Actinomycetes</taxon>
        <taxon>Bifidobacteriales</taxon>
        <taxon>Bifidobacteriaceae</taxon>
        <taxon>Bifidobacterium</taxon>
    </lineage>
</organism>
<feature type="transmembrane region" description="Helical" evidence="1">
    <location>
        <begin position="96"/>
        <end position="120"/>
    </location>
</feature>